<evidence type="ECO:0000313" key="2">
    <source>
        <dbReference type="Proteomes" id="UP000182146"/>
    </source>
</evidence>
<dbReference type="AlphaFoldDB" id="A0A1G9WA91"/>
<dbReference type="Gene3D" id="3.40.50.2020">
    <property type="match status" value="1"/>
</dbReference>
<proteinExistence type="predicted"/>
<dbReference type="OrthoDB" id="5421180at2"/>
<dbReference type="RefSeq" id="WP_139172195.1">
    <property type="nucleotide sequence ID" value="NZ_FNGU01000010.1"/>
</dbReference>
<dbReference type="EMBL" id="FNGU01000010">
    <property type="protein sequence ID" value="SDM81432.1"/>
    <property type="molecule type" value="Genomic_DNA"/>
</dbReference>
<dbReference type="InterPro" id="IPR029057">
    <property type="entry name" value="PRTase-like"/>
</dbReference>
<accession>A0A1G9WA91</accession>
<gene>
    <name evidence="1" type="ORF">SAMN05660860_03221</name>
</gene>
<name>A0A1G9WA91_9BACT</name>
<reference evidence="1 2" key="1">
    <citation type="submission" date="2016-10" db="EMBL/GenBank/DDBJ databases">
        <authorList>
            <person name="de Groot N.N."/>
        </authorList>
    </citation>
    <scope>NUCLEOTIDE SEQUENCE [LARGE SCALE GENOMIC DNA]</scope>
    <source>
        <strain evidence="1 2">DSM 17813</strain>
    </source>
</reference>
<organism evidence="1 2">
    <name type="scientific">Geoalkalibacter ferrihydriticus</name>
    <dbReference type="NCBI Taxonomy" id="392333"/>
    <lineage>
        <taxon>Bacteria</taxon>
        <taxon>Pseudomonadati</taxon>
        <taxon>Thermodesulfobacteriota</taxon>
        <taxon>Desulfuromonadia</taxon>
        <taxon>Desulfuromonadales</taxon>
        <taxon>Geoalkalibacteraceae</taxon>
        <taxon>Geoalkalibacter</taxon>
    </lineage>
</organism>
<dbReference type="Proteomes" id="UP000182146">
    <property type="component" value="Unassembled WGS sequence"/>
</dbReference>
<evidence type="ECO:0000313" key="1">
    <source>
        <dbReference type="EMBL" id="SDM81432.1"/>
    </source>
</evidence>
<protein>
    <submittedName>
        <fullName evidence="1">Uncharacterized protein</fullName>
    </submittedName>
</protein>
<sequence length="81" mass="9079">MGGENLFELKELRERRQIFRDRAHAGEVLAGMLTALKSHDPLVLGIPAGGSPAGPKNDQSSRYFSIRRLRNAFSPWLMETL</sequence>